<dbReference type="InParanoid" id="A0A1X7SL15"/>
<dbReference type="AlphaFoldDB" id="A0A1X7SL15"/>
<proteinExistence type="predicted"/>
<dbReference type="PANTHER" id="PTHR10663:SF388">
    <property type="entry name" value="GOLGI-SPECIFIC BREFELDIN A-RESISTANCE GUANINE NUCLEOTIDE EXCHANGE FACTOR 1"/>
    <property type="match status" value="1"/>
</dbReference>
<dbReference type="PANTHER" id="PTHR10663">
    <property type="entry name" value="GUANYL-NUCLEOTIDE EXCHANGE FACTOR"/>
    <property type="match status" value="1"/>
</dbReference>
<sequence>MLECGVKRLGDIKSLRVLMQDGLCHHLLTVNEQLYELLQNESVDVFGRSLTKCFLLFDSNCHHLKLQLEWFLNKLMHTIQLDQSRLQAGRLELTLECLNSSKKEYIYFCHIHNFVSELYVNYDCSTYCTNVCERLSKLLAKQAFPSSYHTISSTNIISNGNTTGNDTGIRINQHHMCTKINGGKVAGDCNKGVSVNSSAGIIFSSDKQQQPDISLNGAEKVGGAISECIIKDLKSFFVGGVDKLSSNLHE</sequence>
<dbReference type="Pfam" id="PF12783">
    <property type="entry name" value="Sec7-like_HUS"/>
    <property type="match status" value="1"/>
</dbReference>
<protein>
    <recommendedName>
        <fullName evidence="1">Mon2/Sec7/BIG1-like HUS domain-containing protein</fullName>
    </recommendedName>
</protein>
<dbReference type="InterPro" id="IPR032691">
    <property type="entry name" value="Mon2/Sec7/BIG1-like_HUS"/>
</dbReference>
<name>A0A1X7SL15_AMPQE</name>
<feature type="domain" description="Mon2/Sec7/BIG1-like HUS" evidence="1">
    <location>
        <begin position="17"/>
        <end position="131"/>
    </location>
</feature>
<dbReference type="STRING" id="400682.A0A1X7SL15"/>
<dbReference type="OrthoDB" id="10258608at2759"/>
<evidence type="ECO:0000259" key="1">
    <source>
        <dbReference type="Pfam" id="PF12783"/>
    </source>
</evidence>
<reference evidence="2" key="1">
    <citation type="submission" date="2017-05" db="UniProtKB">
        <authorList>
            <consortium name="EnsemblMetazoa"/>
        </authorList>
    </citation>
    <scope>IDENTIFICATION</scope>
</reference>
<dbReference type="eggNOG" id="KOG0928">
    <property type="taxonomic scope" value="Eukaryota"/>
</dbReference>
<accession>A0A1X7SL15</accession>
<evidence type="ECO:0000313" key="2">
    <source>
        <dbReference type="EnsemblMetazoa" id="Aqu2.1.02737_001"/>
    </source>
</evidence>
<organism evidence="2">
    <name type="scientific">Amphimedon queenslandica</name>
    <name type="common">Sponge</name>
    <dbReference type="NCBI Taxonomy" id="400682"/>
    <lineage>
        <taxon>Eukaryota</taxon>
        <taxon>Metazoa</taxon>
        <taxon>Porifera</taxon>
        <taxon>Demospongiae</taxon>
        <taxon>Heteroscleromorpha</taxon>
        <taxon>Haplosclerida</taxon>
        <taxon>Niphatidae</taxon>
        <taxon>Amphimedon</taxon>
    </lineage>
</organism>
<dbReference type="EnsemblMetazoa" id="Aqu2.1.02737_001">
    <property type="protein sequence ID" value="Aqu2.1.02737_001"/>
    <property type="gene ID" value="Aqu2.1.02737"/>
</dbReference>